<feature type="transmembrane region" description="Helical" evidence="13">
    <location>
        <begin position="144"/>
        <end position="162"/>
    </location>
</feature>
<dbReference type="GO" id="GO:0003690">
    <property type="term" value="F:double-stranded DNA binding"/>
    <property type="evidence" value="ECO:0007669"/>
    <property type="project" value="TreeGrafter"/>
</dbReference>
<evidence type="ECO:0000259" key="14">
    <source>
        <dbReference type="PROSITE" id="PS50850"/>
    </source>
</evidence>
<dbReference type="Pfam" id="PF07690">
    <property type="entry name" value="MFS_1"/>
    <property type="match status" value="1"/>
</dbReference>
<evidence type="ECO:0000256" key="10">
    <source>
        <dbReference type="ARBA" id="ARBA00034218"/>
    </source>
</evidence>
<evidence type="ECO:0000256" key="7">
    <source>
        <dbReference type="ARBA" id="ARBA00022989"/>
    </source>
</evidence>
<keyword evidence="4" id="KW-1003">Cell membrane</keyword>
<organism evidence="15 16">
    <name type="scientific">Knipowitschia caucasica</name>
    <name type="common">Caucasian dwarf goby</name>
    <name type="synonym">Pomatoschistus caucasicus</name>
    <dbReference type="NCBI Taxonomy" id="637954"/>
    <lineage>
        <taxon>Eukaryota</taxon>
        <taxon>Metazoa</taxon>
        <taxon>Chordata</taxon>
        <taxon>Craniata</taxon>
        <taxon>Vertebrata</taxon>
        <taxon>Euteleostomi</taxon>
        <taxon>Actinopterygii</taxon>
        <taxon>Neopterygii</taxon>
        <taxon>Teleostei</taxon>
        <taxon>Neoteleostei</taxon>
        <taxon>Acanthomorphata</taxon>
        <taxon>Gobiaria</taxon>
        <taxon>Gobiiformes</taxon>
        <taxon>Gobioidei</taxon>
        <taxon>Gobiidae</taxon>
        <taxon>Gobiinae</taxon>
        <taxon>Knipowitschia</taxon>
    </lineage>
</organism>
<dbReference type="InterPro" id="IPR004743">
    <property type="entry name" value="MCT"/>
</dbReference>
<feature type="domain" description="Major facilitator superfamily (MFS) profile" evidence="14">
    <location>
        <begin position="19"/>
        <end position="421"/>
    </location>
</feature>
<feature type="transmembrane region" description="Helical" evidence="13">
    <location>
        <begin position="232"/>
        <end position="256"/>
    </location>
</feature>
<feature type="transmembrane region" description="Helical" evidence="13">
    <location>
        <begin position="111"/>
        <end position="132"/>
    </location>
</feature>
<keyword evidence="11" id="KW-0175">Coiled coil</keyword>
<dbReference type="GO" id="GO:0001673">
    <property type="term" value="C:male germ cell nucleus"/>
    <property type="evidence" value="ECO:0007669"/>
    <property type="project" value="TreeGrafter"/>
</dbReference>
<dbReference type="PANTHER" id="PTHR46918">
    <property type="entry name" value="SYNAPTONEMAL COMPLEX PROTEIN 1"/>
    <property type="match status" value="1"/>
</dbReference>
<feature type="transmembrane region" description="Helical" evidence="13">
    <location>
        <begin position="325"/>
        <end position="344"/>
    </location>
</feature>
<dbReference type="GO" id="GO:0000711">
    <property type="term" value="P:meiotic DNA repair synthesis"/>
    <property type="evidence" value="ECO:0007669"/>
    <property type="project" value="TreeGrafter"/>
</dbReference>
<feature type="transmembrane region" description="Helical" evidence="13">
    <location>
        <begin position="87"/>
        <end position="105"/>
    </location>
</feature>
<keyword evidence="5 13" id="KW-0812">Transmembrane</keyword>
<feature type="compositionally biased region" description="Low complexity" evidence="12">
    <location>
        <begin position="1370"/>
        <end position="1386"/>
    </location>
</feature>
<evidence type="ECO:0000256" key="4">
    <source>
        <dbReference type="ARBA" id="ARBA00022475"/>
    </source>
</evidence>
<evidence type="ECO:0000256" key="13">
    <source>
        <dbReference type="SAM" id="Phobius"/>
    </source>
</evidence>
<evidence type="ECO:0000256" key="8">
    <source>
        <dbReference type="ARBA" id="ARBA00023136"/>
    </source>
</evidence>
<evidence type="ECO:0000256" key="2">
    <source>
        <dbReference type="ARBA" id="ARBA00006727"/>
    </source>
</evidence>
<feature type="transmembrane region" description="Helical" evidence="13">
    <location>
        <begin position="57"/>
        <end position="80"/>
    </location>
</feature>
<keyword evidence="16" id="KW-1185">Reference proteome</keyword>
<proteinExistence type="inferred from homology"/>
<feature type="transmembrane region" description="Helical" evidence="13">
    <location>
        <begin position="300"/>
        <end position="319"/>
    </location>
</feature>
<dbReference type="Gene3D" id="1.20.1250.20">
    <property type="entry name" value="MFS general substrate transporter like domains"/>
    <property type="match status" value="1"/>
</dbReference>
<dbReference type="Proteomes" id="UP001497482">
    <property type="component" value="Chromosome 6"/>
</dbReference>
<keyword evidence="6" id="KW-0769">Symport</keyword>
<evidence type="ECO:0000256" key="6">
    <source>
        <dbReference type="ARBA" id="ARBA00022847"/>
    </source>
</evidence>
<gene>
    <name evidence="15" type="ORF">KC01_LOCUS35887</name>
</gene>
<keyword evidence="7 13" id="KW-1133">Transmembrane helix</keyword>
<dbReference type="Gene3D" id="1.20.5.300">
    <property type="match status" value="1"/>
</dbReference>
<dbReference type="GO" id="GO:0016323">
    <property type="term" value="C:basolateral plasma membrane"/>
    <property type="evidence" value="ECO:0007669"/>
    <property type="project" value="UniProtKB-SubCell"/>
</dbReference>
<dbReference type="GO" id="GO:0051026">
    <property type="term" value="P:chiasma assembly"/>
    <property type="evidence" value="ECO:0007669"/>
    <property type="project" value="TreeGrafter"/>
</dbReference>
<feature type="compositionally biased region" description="Polar residues" evidence="12">
    <location>
        <begin position="1286"/>
        <end position="1325"/>
    </location>
</feature>
<protein>
    <recommendedName>
        <fullName evidence="14">Major facilitator superfamily (MFS) profile domain-containing protein</fullName>
    </recommendedName>
</protein>
<dbReference type="Pfam" id="PF05483">
    <property type="entry name" value="SCP-1"/>
    <property type="match status" value="1"/>
</dbReference>
<evidence type="ECO:0000313" key="15">
    <source>
        <dbReference type="EMBL" id="CAL1609062.1"/>
    </source>
</evidence>
<reference evidence="15 16" key="1">
    <citation type="submission" date="2024-04" db="EMBL/GenBank/DDBJ databases">
        <authorList>
            <person name="Waldvogel A.-M."/>
            <person name="Schoenle A."/>
        </authorList>
    </citation>
    <scope>NUCLEOTIDE SEQUENCE [LARGE SCALE GENOMIC DNA]</scope>
</reference>
<evidence type="ECO:0000313" key="16">
    <source>
        <dbReference type="Proteomes" id="UP001497482"/>
    </source>
</evidence>
<feature type="transmembrane region" description="Helical" evidence="13">
    <location>
        <begin position="174"/>
        <end position="194"/>
    </location>
</feature>
<feature type="transmembrane region" description="Helical" evidence="13">
    <location>
        <begin position="268"/>
        <end position="288"/>
    </location>
</feature>
<dbReference type="PANTHER" id="PTHR46918:SF1">
    <property type="entry name" value="SYNAPTONEMAL COMPLEX PROTEIN 1"/>
    <property type="match status" value="1"/>
</dbReference>
<comment type="catalytic activity">
    <reaction evidence="9">
        <text>4-methyl-2-oxopentanoate(out) + H(+)(out) = 4-methyl-2-oxopentanoate(in) + H(+)(in)</text>
        <dbReference type="Rhea" id="RHEA:71779"/>
        <dbReference type="ChEBI" id="CHEBI:15378"/>
        <dbReference type="ChEBI" id="CHEBI:17865"/>
    </reaction>
</comment>
<dbReference type="InterPro" id="IPR008827">
    <property type="entry name" value="SYCP1"/>
</dbReference>
<feature type="transmembrane region" description="Helical" evidence="13">
    <location>
        <begin position="356"/>
        <end position="378"/>
    </location>
</feature>
<sequence>MPVALGGPVGYTPPEGGWGWMVVVGAFISIGFSYAFPKSITVFFKEIEVIFNVSSSQVSWISSIMLAVMYGGGPISSILVNKYGSRPVMMAGGCLSGIGLIAASFCNSVEALYFCIGIVGGLGLAFNLNPALTMIGKYFYKKRPIANGLAMAGSPVFLSTLAPMNTWFFDKFGWRGSFLILGGLLLNCCVAGALMRPIGPKPKPAEKTNESVTCTQRMNSFIDLSLFKHRGFLLYIMGNVIMFFGLFTPLVFLSNYAKSIHIPKEKAAFLLSTLAFVDMVARPSMGLVANTKWIRPRVQYFFAASVLYNGVCHLCAPLSTDYKGFVIYSMFFGFAFGWLSAVLFETLMDLVGTQRFSSAVGLVTIIECGPVLLGPPLLGRFKDIYGTYNYTYQACGIILVVSSVFLFLGMGYNYHLLGKEKKEEERLARVGGIEKMMERDRGFSFKLLVPPRVSQVSAVRPQEIIDNCKDFLTPMKQGFTRCFDKEQHITRSILPQAKSNGQDHVKMKVVPPMEKENHNTGQLYSKLFDEVEKIKCWKVKSDSDSVQKDKKLFENQRTIETQRKAIQELQFGNESLSIKLEEQLSENEELRNRNNATRNLCNILKDTFERSVEKMQLFECEREETHHLLLEYHEILQKHLKDFEGLQIKAEAERNELHKAKDELIQFEDQQSKLQQEIHKKEEEIEALQTQLCNVEGNLRNMCFDLQDTKEHCQKLQEDIDKKNDLLKSSNAEHESILIKLQETEQRYNETQKSMARELAKRKEYEEMIQAKDVKLGELTRETAQQADRIVQMQTTVEELHESLEAKTHQATEVEARVKSIVQEFEKTKKDLGELTELSAQKEEQIGNLTKQLDATTKSMEAINCSMAVVSGRAEELTAELLKKTEEAQQLQEACNNADRSFTELKAKSTLAQDQVDELQRHLTIEQNKNEAMSSEVKQLEEEITHLKFTYEKLLHNFNELQSGKSALELKLESRYSDAQTVEENIKMSEEKAYLLTNKLETVGKENQQLCKELDSIKTTLHDKCQQIEALKKNLKENDEHFQGEISKKEKRLKVIEAKNKSLKIQIAKQTNASSELQDVINKLQEEKQSLTTTHKVEYQKLLENHQNKLAIVQELETEVQKLRSETEEALKCREDAELKCQNKIADMVALMEKHKNQYDRMVEEKEAELQANKEKEIIAAANGKTLKQELSKQKRENDSLKKEIKDHIKEKGNLQKEIVHLQNENKNIQTQSESKQVPLSENIQTEKPKTPVENLLKLYRFDFSKARKTPSTSDECAAVLGKTNTQTSEATSTRTSCRTTPKSRSICSENVKTPKSTASRSASKIKSYRIRTPPSTEKKSSWEKGTIELDPKSDSSGQGDLLIFPNTASSKFKSQSPLSLKSPKSNLKIAAMKRMRDAGWTAVTGNDKKKRTNEKIFA</sequence>
<accession>A0AAV2M6R8</accession>
<dbReference type="GO" id="GO:0000801">
    <property type="term" value="C:central element"/>
    <property type="evidence" value="ECO:0007669"/>
    <property type="project" value="TreeGrafter"/>
</dbReference>
<evidence type="ECO:0000256" key="5">
    <source>
        <dbReference type="ARBA" id="ARBA00022692"/>
    </source>
</evidence>
<dbReference type="CDD" id="cd17426">
    <property type="entry name" value="MFS_MCT1"/>
    <property type="match status" value="1"/>
</dbReference>
<name>A0AAV2M6R8_KNICA</name>
<feature type="coiled-coil region" evidence="11">
    <location>
        <begin position="1018"/>
        <end position="1232"/>
    </location>
</feature>
<dbReference type="GO" id="GO:0000802">
    <property type="term" value="C:transverse filament"/>
    <property type="evidence" value="ECO:0007669"/>
    <property type="project" value="TreeGrafter"/>
</dbReference>
<dbReference type="InterPro" id="IPR011701">
    <property type="entry name" value="MFS"/>
</dbReference>
<dbReference type="SUPFAM" id="SSF103473">
    <property type="entry name" value="MFS general substrate transporter"/>
    <property type="match status" value="1"/>
</dbReference>
<feature type="compositionally biased region" description="Basic and acidic residues" evidence="12">
    <location>
        <begin position="1337"/>
        <end position="1354"/>
    </location>
</feature>
<dbReference type="GO" id="GO:0008028">
    <property type="term" value="F:monocarboxylic acid transmembrane transporter activity"/>
    <property type="evidence" value="ECO:0007669"/>
    <property type="project" value="InterPro"/>
</dbReference>
<dbReference type="GO" id="GO:0051878">
    <property type="term" value="P:lateral element assembly"/>
    <property type="evidence" value="ECO:0007669"/>
    <property type="project" value="TreeGrafter"/>
</dbReference>
<evidence type="ECO:0000256" key="11">
    <source>
        <dbReference type="SAM" id="Coils"/>
    </source>
</evidence>
<dbReference type="PROSITE" id="PS50850">
    <property type="entry name" value="MFS"/>
    <property type="match status" value="1"/>
</dbReference>
<dbReference type="InterPro" id="IPR036259">
    <property type="entry name" value="MFS_trans_sf"/>
</dbReference>
<comment type="catalytic activity">
    <reaction evidence="10">
        <text>3-methyl-2-oxobutanoate(out) + H(+)(out) = 3-methyl-2-oxobutanoate(in) + H(+)(in)</text>
        <dbReference type="Rhea" id="RHEA:71783"/>
        <dbReference type="ChEBI" id="CHEBI:11851"/>
        <dbReference type="ChEBI" id="CHEBI:15378"/>
    </reaction>
</comment>
<dbReference type="NCBIfam" id="TIGR00892">
    <property type="entry name" value="2A0113"/>
    <property type="match status" value="1"/>
</dbReference>
<feature type="region of interest" description="Disordered" evidence="12">
    <location>
        <begin position="1286"/>
        <end position="1386"/>
    </location>
</feature>
<comment type="subcellular location">
    <subcellularLocation>
        <location evidence="1">Basolateral cell membrane</location>
        <topology evidence="1">Multi-pass membrane protein</topology>
    </subcellularLocation>
</comment>
<comment type="similarity">
    <text evidence="2">Belongs to the major facilitator superfamily. Monocarboxylate porter (TC 2.A.1.13) family.</text>
</comment>
<evidence type="ECO:0000256" key="3">
    <source>
        <dbReference type="ARBA" id="ARBA00022448"/>
    </source>
</evidence>
<keyword evidence="3" id="KW-0813">Transport</keyword>
<evidence type="ECO:0000256" key="12">
    <source>
        <dbReference type="SAM" id="MobiDB-lite"/>
    </source>
</evidence>
<evidence type="ECO:0000256" key="1">
    <source>
        <dbReference type="ARBA" id="ARBA00004554"/>
    </source>
</evidence>
<dbReference type="FunFam" id="1.20.1250.20:FF:000030">
    <property type="entry name" value="monocarboxylate transporter 1 isoform X1"/>
    <property type="match status" value="1"/>
</dbReference>
<evidence type="ECO:0000256" key="9">
    <source>
        <dbReference type="ARBA" id="ARBA00034216"/>
    </source>
</evidence>
<feature type="transmembrane region" description="Helical" evidence="13">
    <location>
        <begin position="390"/>
        <end position="412"/>
    </location>
</feature>
<feature type="transmembrane region" description="Helical" evidence="13">
    <location>
        <begin position="18"/>
        <end position="37"/>
    </location>
</feature>
<feature type="coiled-coil region" evidence="11">
    <location>
        <begin position="573"/>
        <end position="607"/>
    </location>
</feature>
<keyword evidence="8 13" id="KW-0472">Membrane</keyword>
<dbReference type="SUPFAM" id="SSF57997">
    <property type="entry name" value="Tropomyosin"/>
    <property type="match status" value="2"/>
</dbReference>
<feature type="coiled-coil region" evidence="11">
    <location>
        <begin position="636"/>
        <end position="957"/>
    </location>
</feature>
<dbReference type="EMBL" id="OZ035828">
    <property type="protein sequence ID" value="CAL1609062.1"/>
    <property type="molecule type" value="Genomic_DNA"/>
</dbReference>
<dbReference type="InterPro" id="IPR020846">
    <property type="entry name" value="MFS_dom"/>
</dbReference>
<dbReference type="GO" id="GO:0015293">
    <property type="term" value="F:symporter activity"/>
    <property type="evidence" value="ECO:0007669"/>
    <property type="project" value="UniProtKB-KW"/>
</dbReference>